<organism evidence="2 3">
    <name type="scientific">Ensete ventricosum</name>
    <name type="common">Abyssinian banana</name>
    <name type="synonym">Musa ensete</name>
    <dbReference type="NCBI Taxonomy" id="4639"/>
    <lineage>
        <taxon>Eukaryota</taxon>
        <taxon>Viridiplantae</taxon>
        <taxon>Streptophyta</taxon>
        <taxon>Embryophyta</taxon>
        <taxon>Tracheophyta</taxon>
        <taxon>Spermatophyta</taxon>
        <taxon>Magnoliopsida</taxon>
        <taxon>Liliopsida</taxon>
        <taxon>Zingiberales</taxon>
        <taxon>Musaceae</taxon>
        <taxon>Ensete</taxon>
    </lineage>
</organism>
<reference evidence="2 3" key="1">
    <citation type="journal article" date="2014" name="Agronomy (Basel)">
        <title>A Draft Genome Sequence for Ensete ventricosum, the Drought-Tolerant Tree Against Hunger.</title>
        <authorList>
            <person name="Harrison J."/>
            <person name="Moore K.A."/>
            <person name="Paszkiewicz K."/>
            <person name="Jones T."/>
            <person name="Grant M."/>
            <person name="Ambacheew D."/>
            <person name="Muzemil S."/>
            <person name="Studholme D.J."/>
        </authorList>
    </citation>
    <scope>NUCLEOTIDE SEQUENCE [LARGE SCALE GENOMIC DNA]</scope>
</reference>
<dbReference type="Proteomes" id="UP000287651">
    <property type="component" value="Unassembled WGS sequence"/>
</dbReference>
<name>A0A427AW04_ENSVE</name>
<evidence type="ECO:0000313" key="2">
    <source>
        <dbReference type="EMBL" id="RRT80430.1"/>
    </source>
</evidence>
<evidence type="ECO:0000256" key="1">
    <source>
        <dbReference type="SAM" id="MobiDB-lite"/>
    </source>
</evidence>
<dbReference type="EMBL" id="AMZH03001145">
    <property type="protein sequence ID" value="RRT80430.1"/>
    <property type="molecule type" value="Genomic_DNA"/>
</dbReference>
<evidence type="ECO:0000313" key="3">
    <source>
        <dbReference type="Proteomes" id="UP000287651"/>
    </source>
</evidence>
<feature type="region of interest" description="Disordered" evidence="1">
    <location>
        <begin position="1"/>
        <end position="33"/>
    </location>
</feature>
<gene>
    <name evidence="2" type="ORF">B296_00004226</name>
</gene>
<feature type="region of interest" description="Disordered" evidence="1">
    <location>
        <begin position="67"/>
        <end position="99"/>
    </location>
</feature>
<sequence>MGTRHRESPPRLSPPSHIGVNPQAGPGTTRGSACAVDQQLDTKCCPGDAVGFACSRILMQGRAYPTAKERDEAYSHKLPNTGIEETWDPTGAGGPPPVE</sequence>
<protein>
    <submittedName>
        <fullName evidence="2">Uncharacterized protein</fullName>
    </submittedName>
</protein>
<dbReference type="AlphaFoldDB" id="A0A427AW04"/>
<proteinExistence type="predicted"/>
<accession>A0A427AW04</accession>
<comment type="caution">
    <text evidence="2">The sequence shown here is derived from an EMBL/GenBank/DDBJ whole genome shotgun (WGS) entry which is preliminary data.</text>
</comment>